<feature type="compositionally biased region" description="Basic and acidic residues" evidence="2">
    <location>
        <begin position="637"/>
        <end position="646"/>
    </location>
</feature>
<accession>A0A2T3ZKC5</accession>
<dbReference type="AlphaFoldDB" id="A0A2T3ZKC5"/>
<evidence type="ECO:0000256" key="2">
    <source>
        <dbReference type="SAM" id="MobiDB-lite"/>
    </source>
</evidence>
<feature type="compositionally biased region" description="Polar residues" evidence="2">
    <location>
        <begin position="254"/>
        <end position="265"/>
    </location>
</feature>
<protein>
    <submittedName>
        <fullName evidence="3">Uncharacterized protein</fullName>
    </submittedName>
</protein>
<feature type="compositionally biased region" description="Low complexity" evidence="2">
    <location>
        <begin position="25"/>
        <end position="36"/>
    </location>
</feature>
<proteinExistence type="predicted"/>
<feature type="coiled-coil region" evidence="1">
    <location>
        <begin position="162"/>
        <end position="208"/>
    </location>
</feature>
<keyword evidence="4" id="KW-1185">Reference proteome</keyword>
<dbReference type="Proteomes" id="UP000240493">
    <property type="component" value="Unassembled WGS sequence"/>
</dbReference>
<organism evidence="3 4">
    <name type="scientific">Trichoderma asperellum (strain ATCC 204424 / CBS 433.97 / NBRC 101777)</name>
    <dbReference type="NCBI Taxonomy" id="1042311"/>
    <lineage>
        <taxon>Eukaryota</taxon>
        <taxon>Fungi</taxon>
        <taxon>Dikarya</taxon>
        <taxon>Ascomycota</taxon>
        <taxon>Pezizomycotina</taxon>
        <taxon>Sordariomycetes</taxon>
        <taxon>Hypocreomycetidae</taxon>
        <taxon>Hypocreales</taxon>
        <taxon>Hypocreaceae</taxon>
        <taxon>Trichoderma</taxon>
    </lineage>
</organism>
<feature type="compositionally biased region" description="Low complexity" evidence="2">
    <location>
        <begin position="414"/>
        <end position="431"/>
    </location>
</feature>
<evidence type="ECO:0000313" key="4">
    <source>
        <dbReference type="Proteomes" id="UP000240493"/>
    </source>
</evidence>
<sequence>MSGDENRDRFACWGGYWPGMGAEMSTDAGTGTSATAQYSPPPMPVSVSSRSVPGAASEGTRSYAASTAPSRTIKQEDDDQPSPIPNSSGTNCDICLGLTRCQCPPSNCPCPYCAQGEPEKCIEAVVTSHRANVAAALQNEHLYIRQSLLRIESLVIESHQFIQDHERQLWKLERDAKDYEIANLRRHAEQVEQENRRLNIRISSLQEQHSQPRSTFYHTGLSVNEPPPVVHHASLPDNLSLLNSGIPRGIPRSLSDQPAGRSSSEVGIYDLPPSLSGEYMPMSPEIGHFDLFSSQGLAQNTARAASPEYSPPSPTLMMKSFHSDSSRSPKRPASVIDDGEAHLGIEAVASRASAPQGSISAPAPQQEAWSPPNKRQRSMSYDYYVVTGVNSEPGANEEELQRLTMHAGHTPNRSISSPSAAAAATAPAGPSRGDTTPTASSFLGVEGNANTRANTTSNKRIKTQLELEAKAEVEAGVETEETNTAEIYSFYKSVMGNSPPLPQRSRRMTIPEAIEGFRSQIDETFRRQSQLNGEGCTPPTNSGSSVVGSPASQRALLDAVDDNPLTGPLMIRNIPAQDELFLEVLNEKLGPISQGQDALPKVVQDLKLNPVPDDTARLEAQSDSGEEADGDEDAPVEVERPVRREDYDSDSDSGPEVTLKLRHTSNFGAPFGRI</sequence>
<feature type="region of interest" description="Disordered" evidence="2">
    <location>
        <begin position="299"/>
        <end position="335"/>
    </location>
</feature>
<feature type="region of interest" description="Disordered" evidence="2">
    <location>
        <begin position="351"/>
        <end position="376"/>
    </location>
</feature>
<feature type="compositionally biased region" description="Polar residues" evidence="2">
    <location>
        <begin position="59"/>
        <end position="72"/>
    </location>
</feature>
<reference evidence="3 4" key="1">
    <citation type="submission" date="2016-07" db="EMBL/GenBank/DDBJ databases">
        <title>Multiple horizontal gene transfer events from other fungi enriched the ability of initially mycotrophic Trichoderma (Ascomycota) to feed on dead plant biomass.</title>
        <authorList>
            <consortium name="DOE Joint Genome Institute"/>
            <person name="Aerts A."/>
            <person name="Atanasova L."/>
            <person name="Chenthamara K."/>
            <person name="Zhang J."/>
            <person name="Grujic M."/>
            <person name="Henrissat B."/>
            <person name="Kuo A."/>
            <person name="Salamov A."/>
            <person name="Lipzen A."/>
            <person name="Labutti K."/>
            <person name="Barry K."/>
            <person name="Miao Y."/>
            <person name="Rahimi M.J."/>
            <person name="Shen Q."/>
            <person name="Grigoriev I.V."/>
            <person name="Kubicek C.P."/>
            <person name="Druzhinina I.S."/>
        </authorList>
    </citation>
    <scope>NUCLEOTIDE SEQUENCE [LARGE SCALE GENOMIC DNA]</scope>
    <source>
        <strain evidence="3 4">CBS 433.97</strain>
    </source>
</reference>
<gene>
    <name evidence="3" type="ORF">M441DRAFT_130278</name>
</gene>
<keyword evidence="1" id="KW-0175">Coiled coil</keyword>
<feature type="region of interest" description="Disordered" evidence="2">
    <location>
        <begin position="407"/>
        <end position="460"/>
    </location>
</feature>
<feature type="region of interest" description="Disordered" evidence="2">
    <location>
        <begin position="529"/>
        <end position="550"/>
    </location>
</feature>
<evidence type="ECO:0000313" key="3">
    <source>
        <dbReference type="EMBL" id="PTB45260.1"/>
    </source>
</evidence>
<feature type="compositionally biased region" description="Acidic residues" evidence="2">
    <location>
        <begin position="624"/>
        <end position="636"/>
    </location>
</feature>
<feature type="compositionally biased region" description="Polar residues" evidence="2">
    <location>
        <begin position="448"/>
        <end position="458"/>
    </location>
</feature>
<dbReference type="OrthoDB" id="5427699at2759"/>
<feature type="region of interest" description="Disordered" evidence="2">
    <location>
        <begin position="250"/>
        <end position="269"/>
    </location>
</feature>
<feature type="region of interest" description="Disordered" evidence="2">
    <location>
        <begin position="23"/>
        <end position="86"/>
    </location>
</feature>
<name>A0A2T3ZKC5_TRIA4</name>
<dbReference type="EMBL" id="KZ679257">
    <property type="protein sequence ID" value="PTB45260.1"/>
    <property type="molecule type" value="Genomic_DNA"/>
</dbReference>
<evidence type="ECO:0000256" key="1">
    <source>
        <dbReference type="SAM" id="Coils"/>
    </source>
</evidence>
<feature type="region of interest" description="Disordered" evidence="2">
    <location>
        <begin position="614"/>
        <end position="674"/>
    </location>
</feature>